<reference evidence="10 11" key="1">
    <citation type="journal article" date="2015" name="Nature">
        <title>rRNA introns, odd ribosomes, and small enigmatic genomes across a large radiation of phyla.</title>
        <authorList>
            <person name="Brown C.T."/>
            <person name="Hug L.A."/>
            <person name="Thomas B.C."/>
            <person name="Sharon I."/>
            <person name="Castelle C.J."/>
            <person name="Singh A."/>
            <person name="Wilkins M.J."/>
            <person name="Williams K.H."/>
            <person name="Banfield J.F."/>
        </authorList>
    </citation>
    <scope>NUCLEOTIDE SEQUENCE [LARGE SCALE GENOMIC DNA]</scope>
</reference>
<dbReference type="GO" id="GO:0009103">
    <property type="term" value="P:lipopolysaccharide biosynthetic process"/>
    <property type="evidence" value="ECO:0007669"/>
    <property type="project" value="UniProtKB-ARBA"/>
</dbReference>
<evidence type="ECO:0000259" key="9">
    <source>
        <dbReference type="Pfam" id="PF13231"/>
    </source>
</evidence>
<feature type="transmembrane region" description="Helical" evidence="8">
    <location>
        <begin position="134"/>
        <end position="151"/>
    </location>
</feature>
<dbReference type="EMBL" id="LBYI01000037">
    <property type="protein sequence ID" value="KKR48511.1"/>
    <property type="molecule type" value="Genomic_DNA"/>
</dbReference>
<feature type="transmembrane region" description="Helical" evidence="8">
    <location>
        <begin position="111"/>
        <end position="128"/>
    </location>
</feature>
<feature type="domain" description="Glycosyltransferase RgtA/B/C/D-like" evidence="9">
    <location>
        <begin position="65"/>
        <end position="220"/>
    </location>
</feature>
<evidence type="ECO:0000256" key="8">
    <source>
        <dbReference type="SAM" id="Phobius"/>
    </source>
</evidence>
<name>A0A0G0RF58_9BACT</name>
<dbReference type="PANTHER" id="PTHR33908:SF11">
    <property type="entry name" value="MEMBRANE PROTEIN"/>
    <property type="match status" value="1"/>
</dbReference>
<feature type="transmembrane region" description="Helical" evidence="8">
    <location>
        <begin position="12"/>
        <end position="35"/>
    </location>
</feature>
<proteinExistence type="predicted"/>
<evidence type="ECO:0000256" key="1">
    <source>
        <dbReference type="ARBA" id="ARBA00004651"/>
    </source>
</evidence>
<keyword evidence="6 8" id="KW-1133">Transmembrane helix</keyword>
<evidence type="ECO:0000256" key="6">
    <source>
        <dbReference type="ARBA" id="ARBA00022989"/>
    </source>
</evidence>
<dbReference type="AlphaFoldDB" id="A0A0G0RF58"/>
<evidence type="ECO:0000313" key="10">
    <source>
        <dbReference type="EMBL" id="KKR48511.1"/>
    </source>
</evidence>
<keyword evidence="3" id="KW-0328">Glycosyltransferase</keyword>
<sequence length="326" mass="37712">MKLKNIIKKGTLIWPFLIIFYFLTRTINFKIIPIFTDEAIYTYWAQIALNDPVNRFISLEDGKQPLFIWLAAIFQHFIKDPLIATRLVSVFSGFGSLIGIYLLTKELFEKRAALVASFLYIIIPFTLLYDRMALFDSLLTMLGIYAVLFTVKMARDPKLESALLTGTAIGLAKITKSSGNFFQYLLPFSILLFNFRRKNNVQVLVKWFGFVSIAVVLASVIYNSLRVSGYFYIIERKNYEFIRTSQDVINDPFIHFFSNSQALIGWISTYLGIPLFIIYIASIAYFLKKKNLKFIYLQLFILVPFLAEATFNKVLYPRFALFFAAN</sequence>
<dbReference type="GO" id="GO:0016763">
    <property type="term" value="F:pentosyltransferase activity"/>
    <property type="evidence" value="ECO:0007669"/>
    <property type="project" value="TreeGrafter"/>
</dbReference>
<evidence type="ECO:0000313" key="11">
    <source>
        <dbReference type="Proteomes" id="UP000034531"/>
    </source>
</evidence>
<keyword evidence="4" id="KW-0808">Transferase</keyword>
<evidence type="ECO:0000256" key="3">
    <source>
        <dbReference type="ARBA" id="ARBA00022676"/>
    </source>
</evidence>
<comment type="caution">
    <text evidence="10">The sequence shown here is derived from an EMBL/GenBank/DDBJ whole genome shotgun (WGS) entry which is preliminary data.</text>
</comment>
<dbReference type="GO" id="GO:0005886">
    <property type="term" value="C:plasma membrane"/>
    <property type="evidence" value="ECO:0007669"/>
    <property type="project" value="UniProtKB-SubCell"/>
</dbReference>
<evidence type="ECO:0000256" key="2">
    <source>
        <dbReference type="ARBA" id="ARBA00022475"/>
    </source>
</evidence>
<protein>
    <recommendedName>
        <fullName evidence="9">Glycosyltransferase RgtA/B/C/D-like domain-containing protein</fullName>
    </recommendedName>
</protein>
<gene>
    <name evidence="10" type="ORF">UT84_C0037G0003</name>
</gene>
<keyword evidence="5 8" id="KW-0812">Transmembrane</keyword>
<dbReference type="InterPro" id="IPR050297">
    <property type="entry name" value="LipidA_mod_glycosyltrf_83"/>
</dbReference>
<feature type="transmembrane region" description="Helical" evidence="8">
    <location>
        <begin position="203"/>
        <end position="222"/>
    </location>
</feature>
<feature type="transmembrane region" description="Helical" evidence="8">
    <location>
        <begin position="294"/>
        <end position="311"/>
    </location>
</feature>
<organism evidence="10 11">
    <name type="scientific">Candidatus Curtissbacteria bacterium GW2011_GWA1_40_16</name>
    <dbReference type="NCBI Taxonomy" id="1618405"/>
    <lineage>
        <taxon>Bacteria</taxon>
        <taxon>Candidatus Curtissiibacteriota</taxon>
    </lineage>
</organism>
<feature type="transmembrane region" description="Helical" evidence="8">
    <location>
        <begin position="263"/>
        <end position="287"/>
    </location>
</feature>
<dbReference type="PANTHER" id="PTHR33908">
    <property type="entry name" value="MANNOSYLTRANSFERASE YKCB-RELATED"/>
    <property type="match status" value="1"/>
</dbReference>
<dbReference type="Proteomes" id="UP000034531">
    <property type="component" value="Unassembled WGS sequence"/>
</dbReference>
<feature type="transmembrane region" description="Helical" evidence="8">
    <location>
        <begin position="83"/>
        <end position="104"/>
    </location>
</feature>
<keyword evidence="2" id="KW-1003">Cell membrane</keyword>
<evidence type="ECO:0000256" key="4">
    <source>
        <dbReference type="ARBA" id="ARBA00022679"/>
    </source>
</evidence>
<evidence type="ECO:0000256" key="5">
    <source>
        <dbReference type="ARBA" id="ARBA00022692"/>
    </source>
</evidence>
<dbReference type="InterPro" id="IPR038731">
    <property type="entry name" value="RgtA/B/C-like"/>
</dbReference>
<accession>A0A0G0RF58</accession>
<keyword evidence="7 8" id="KW-0472">Membrane</keyword>
<evidence type="ECO:0000256" key="7">
    <source>
        <dbReference type="ARBA" id="ARBA00023136"/>
    </source>
</evidence>
<comment type="subcellular location">
    <subcellularLocation>
        <location evidence="1">Cell membrane</location>
        <topology evidence="1">Multi-pass membrane protein</topology>
    </subcellularLocation>
</comment>
<dbReference type="Pfam" id="PF13231">
    <property type="entry name" value="PMT_2"/>
    <property type="match status" value="1"/>
</dbReference>